<keyword evidence="2 5" id="KW-0812">Transmembrane</keyword>
<comment type="subcellular location">
    <subcellularLocation>
        <location evidence="1">Membrane</location>
        <topology evidence="1">Multi-pass membrane protein</topology>
    </subcellularLocation>
</comment>
<name>F0XRK9_GROCL</name>
<evidence type="ECO:0000256" key="1">
    <source>
        <dbReference type="ARBA" id="ARBA00004141"/>
    </source>
</evidence>
<dbReference type="RefSeq" id="XP_014169159.1">
    <property type="nucleotide sequence ID" value="XM_014313684.1"/>
</dbReference>
<keyword evidence="3 5" id="KW-1133">Transmembrane helix</keyword>
<evidence type="ECO:0000313" key="8">
    <source>
        <dbReference type="Proteomes" id="UP000007796"/>
    </source>
</evidence>
<keyword evidence="4 5" id="KW-0472">Membrane</keyword>
<dbReference type="PANTHER" id="PTHR42718">
    <property type="entry name" value="MAJOR FACILITATOR SUPERFAMILY MULTIDRUG TRANSPORTER MFSC"/>
    <property type="match status" value="1"/>
</dbReference>
<feature type="transmembrane region" description="Helical" evidence="5">
    <location>
        <begin position="182"/>
        <end position="201"/>
    </location>
</feature>
<keyword evidence="8" id="KW-1185">Reference proteome</keyword>
<dbReference type="AlphaFoldDB" id="F0XRK9"/>
<dbReference type="InterPro" id="IPR020846">
    <property type="entry name" value="MFS_dom"/>
</dbReference>
<dbReference type="PANTHER" id="PTHR42718:SF10">
    <property type="entry name" value="TRANSPORTER, PUTATIVE (AFU_ORTHOLOGUE AFUA_8G06760)-RELATED"/>
    <property type="match status" value="1"/>
</dbReference>
<protein>
    <submittedName>
        <fullName evidence="7">Integral membrane protein</fullName>
    </submittedName>
</protein>
<feature type="transmembrane region" description="Helical" evidence="5">
    <location>
        <begin position="394"/>
        <end position="412"/>
    </location>
</feature>
<dbReference type="HOGENOM" id="CLU_000960_27_5_1"/>
<evidence type="ECO:0000313" key="7">
    <source>
        <dbReference type="EMBL" id="EFW99676.1"/>
    </source>
</evidence>
<evidence type="ECO:0000256" key="5">
    <source>
        <dbReference type="SAM" id="Phobius"/>
    </source>
</evidence>
<feature type="transmembrane region" description="Helical" evidence="5">
    <location>
        <begin position="254"/>
        <end position="276"/>
    </location>
</feature>
<feature type="transmembrane region" description="Helical" evidence="5">
    <location>
        <begin position="326"/>
        <end position="348"/>
    </location>
</feature>
<organism evidence="8">
    <name type="scientific">Grosmannia clavigera (strain kw1407 / UAMH 11150)</name>
    <name type="common">Blue stain fungus</name>
    <name type="synonym">Graphiocladiella clavigera</name>
    <dbReference type="NCBI Taxonomy" id="655863"/>
    <lineage>
        <taxon>Eukaryota</taxon>
        <taxon>Fungi</taxon>
        <taxon>Dikarya</taxon>
        <taxon>Ascomycota</taxon>
        <taxon>Pezizomycotina</taxon>
        <taxon>Sordariomycetes</taxon>
        <taxon>Sordariomycetidae</taxon>
        <taxon>Ophiostomatales</taxon>
        <taxon>Ophiostomataceae</taxon>
        <taxon>Leptographium</taxon>
    </lineage>
</organism>
<dbReference type="GeneID" id="25974748"/>
<sequence>MTTTTTAAPPLFEPLDEMGCKELPTPVKELTGPSDTIPSERASVDAGDGKTRLEAISIVVVLTGVTFISVSGTGILTTALPRISTDIQLDHNLIFWPASVYALSAGCTLLAFGSVADVIGYKRMWLVGSGVSCPLILACGLARSGNQFIVFRALLGLSVAMCLPNCMSLVTASFPPGNRRNIAFAATGMGQPLGYALGLILGGVLTDTIGWCWGFYITAIIDAVLFLASIYVIPSDNDAKKLSRASWHRLAHDIDWVSVAILSVSCGLLSYVLAMVTVSYKNISQPQNIVLLVFSVFLLPTFSLWSKRQEKHGGPVLIPNTVWENLPFVSICIAMFFAWAAFNAFQYISTLFFQDVQSLSALQASVRFLPMAVVGVLTNTMAAHLVAKVNVNMLLGIPAVITAVAPILMAVASPEWTYWTAAFIAMALSPISGDVFWTVSNLVISRAFPAKSQALAGAIFNTVSQLGNSVGLAVTAAIAASITEHDANANSETTGQLLQGYRAAYWTIFGGMLVVCAASFLGLRTLGKVGIKQGLKQLSLENNDEMQSTLGNV</sequence>
<dbReference type="GO" id="GO:0016020">
    <property type="term" value="C:membrane"/>
    <property type="evidence" value="ECO:0007669"/>
    <property type="project" value="UniProtKB-SubCell"/>
</dbReference>
<feature type="transmembrane region" description="Helical" evidence="5">
    <location>
        <begin position="213"/>
        <end position="233"/>
    </location>
</feature>
<dbReference type="Gene3D" id="1.20.1250.20">
    <property type="entry name" value="MFS general substrate transporter like domains"/>
    <property type="match status" value="1"/>
</dbReference>
<dbReference type="Gene3D" id="1.20.1720.10">
    <property type="entry name" value="Multidrug resistance protein D"/>
    <property type="match status" value="1"/>
</dbReference>
<feature type="transmembrane region" description="Helical" evidence="5">
    <location>
        <begin position="149"/>
        <end position="170"/>
    </location>
</feature>
<reference evidence="7 8" key="1">
    <citation type="journal article" date="2011" name="Proc. Natl. Acad. Sci. U.S.A.">
        <title>Genome and transcriptome analyses of the mountain pine beetle-fungal symbiont Grosmannia clavigera, a lodgepole pine pathogen.</title>
        <authorList>
            <person name="DiGuistini S."/>
            <person name="Wang Y."/>
            <person name="Liao N.Y."/>
            <person name="Taylor G."/>
            <person name="Tanguay P."/>
            <person name="Feau N."/>
            <person name="Henrissat B."/>
            <person name="Chan S.K."/>
            <person name="Hesse-Orce U."/>
            <person name="Alamouti S.M."/>
            <person name="Tsui C.K.M."/>
            <person name="Docking R.T."/>
            <person name="Levasseur A."/>
            <person name="Haridas S."/>
            <person name="Robertson G."/>
            <person name="Birol I."/>
            <person name="Holt R.A."/>
            <person name="Marra M.A."/>
            <person name="Hamelin R.C."/>
            <person name="Hirst M."/>
            <person name="Jones S.J.M."/>
            <person name="Bohlmann J."/>
            <person name="Breuil C."/>
        </authorList>
    </citation>
    <scope>NUCLEOTIDE SEQUENCE [LARGE SCALE GENOMIC DNA]</scope>
    <source>
        <strain evidence="8">kw1407 / UAMH 11150</strain>
    </source>
</reference>
<accession>F0XRK9</accession>
<evidence type="ECO:0000256" key="2">
    <source>
        <dbReference type="ARBA" id="ARBA00022692"/>
    </source>
</evidence>
<feature type="transmembrane region" description="Helical" evidence="5">
    <location>
        <begin position="93"/>
        <end position="112"/>
    </location>
</feature>
<proteinExistence type="predicted"/>
<dbReference type="Proteomes" id="UP000007796">
    <property type="component" value="Unassembled WGS sequence"/>
</dbReference>
<feature type="domain" description="Major facilitator superfamily (MFS) profile" evidence="6">
    <location>
        <begin position="58"/>
        <end position="528"/>
    </location>
</feature>
<dbReference type="GO" id="GO:0022857">
    <property type="term" value="F:transmembrane transporter activity"/>
    <property type="evidence" value="ECO:0007669"/>
    <property type="project" value="InterPro"/>
</dbReference>
<feature type="transmembrane region" description="Helical" evidence="5">
    <location>
        <begin position="288"/>
        <end position="305"/>
    </location>
</feature>
<dbReference type="EMBL" id="GL629809">
    <property type="protein sequence ID" value="EFW99676.1"/>
    <property type="molecule type" value="Genomic_DNA"/>
</dbReference>
<gene>
    <name evidence="7" type="ORF">CMQ_1827</name>
</gene>
<dbReference type="InterPro" id="IPR036259">
    <property type="entry name" value="MFS_trans_sf"/>
</dbReference>
<feature type="transmembrane region" description="Helical" evidence="5">
    <location>
        <begin position="503"/>
        <end position="523"/>
    </location>
</feature>
<feature type="transmembrane region" description="Helical" evidence="5">
    <location>
        <begin position="418"/>
        <end position="437"/>
    </location>
</feature>
<evidence type="ECO:0000259" key="6">
    <source>
        <dbReference type="PROSITE" id="PS50850"/>
    </source>
</evidence>
<dbReference type="PROSITE" id="PS50850">
    <property type="entry name" value="MFS"/>
    <property type="match status" value="1"/>
</dbReference>
<evidence type="ECO:0000256" key="4">
    <source>
        <dbReference type="ARBA" id="ARBA00023136"/>
    </source>
</evidence>
<dbReference type="InParanoid" id="F0XRK9"/>
<dbReference type="SUPFAM" id="SSF103473">
    <property type="entry name" value="MFS general substrate transporter"/>
    <property type="match status" value="1"/>
</dbReference>
<dbReference type="eggNOG" id="KOG0254">
    <property type="taxonomic scope" value="Eukaryota"/>
</dbReference>
<dbReference type="InterPro" id="IPR011701">
    <property type="entry name" value="MFS"/>
</dbReference>
<feature type="transmembrane region" description="Helical" evidence="5">
    <location>
        <begin position="58"/>
        <end position="81"/>
    </location>
</feature>
<evidence type="ECO:0000256" key="3">
    <source>
        <dbReference type="ARBA" id="ARBA00022989"/>
    </source>
</evidence>
<feature type="transmembrane region" description="Helical" evidence="5">
    <location>
        <begin position="458"/>
        <end position="483"/>
    </location>
</feature>
<dbReference type="Pfam" id="PF07690">
    <property type="entry name" value="MFS_1"/>
    <property type="match status" value="1"/>
</dbReference>
<dbReference type="OrthoDB" id="2130629at2759"/>